<sequence>MEIILAYRETKPYRIDVSVMEVGNEIIAIAEGGDKPHIGSIAIAVPCLSLRDNSSPSSTVSVYNFGGHKDDRIASPLADLIARALNRVTVVLAGIHIEHAEEQDIDGILAQMSEINKKIIRKLKNYKL</sequence>
<comment type="caution">
    <text evidence="2">The sequence shown here is derived from an EMBL/GenBank/DDBJ whole genome shotgun (WGS) entry which is preliminary data.</text>
</comment>
<dbReference type="Pfam" id="PF21758">
    <property type="entry name" value="PAC_bac"/>
    <property type="match status" value="1"/>
</dbReference>
<gene>
    <name evidence="2" type="ORF">LCGC14_1737800</name>
</gene>
<dbReference type="AlphaFoldDB" id="A0A0F9K794"/>
<organism evidence="2">
    <name type="scientific">marine sediment metagenome</name>
    <dbReference type="NCBI Taxonomy" id="412755"/>
    <lineage>
        <taxon>unclassified sequences</taxon>
        <taxon>metagenomes</taxon>
        <taxon>ecological metagenomes</taxon>
    </lineage>
</organism>
<dbReference type="EMBL" id="LAZR01015856">
    <property type="protein sequence ID" value="KKM07053.1"/>
    <property type="molecule type" value="Genomic_DNA"/>
</dbReference>
<name>A0A0F9K794_9ZZZZ</name>
<evidence type="ECO:0000259" key="1">
    <source>
        <dbReference type="Pfam" id="PF21758"/>
    </source>
</evidence>
<proteinExistence type="predicted"/>
<evidence type="ECO:0000313" key="2">
    <source>
        <dbReference type="EMBL" id="KKM07053.1"/>
    </source>
</evidence>
<accession>A0A0F9K794</accession>
<reference evidence="2" key="1">
    <citation type="journal article" date="2015" name="Nature">
        <title>Complex archaea that bridge the gap between prokaryotes and eukaryotes.</title>
        <authorList>
            <person name="Spang A."/>
            <person name="Saw J.H."/>
            <person name="Jorgensen S.L."/>
            <person name="Zaremba-Niedzwiedzka K."/>
            <person name="Martijn J."/>
            <person name="Lind A.E."/>
            <person name="van Eijk R."/>
            <person name="Schleper C."/>
            <person name="Guy L."/>
            <person name="Ettema T.J."/>
        </authorList>
    </citation>
    <scope>NUCLEOTIDE SEQUENCE</scope>
</reference>
<protein>
    <recommendedName>
        <fullName evidence="1">Prenylated flavin chaperone LpdD-like domain-containing protein</fullName>
    </recommendedName>
</protein>
<feature type="domain" description="Prenylated flavin chaperone LpdD-like" evidence="1">
    <location>
        <begin position="10"/>
        <end position="124"/>
    </location>
</feature>
<dbReference type="InterPro" id="IPR048844">
    <property type="entry name" value="LpdD_chaperone-like"/>
</dbReference>